<sequence length="279" mass="29624">MTPLLKHGDKGESVAVLQRALIAAGHPIAADGDFGDQTEAALTAYQQQQGLVADGICGPATAAAIAKASTKGYLKEADIRAAAALLDVDAAAVKAIVQVESAGSGFLPDGRVKILFERHIFYRELAKAKGKEFAEHTAAEAPHVCHPQPGGYRGGTAEYPRLARAMGIDKTAGQAAASWGLFQIMGFNFQAAGFDSVDAFVDAMKQGEGQQLQAFARFVKANKAMHAALQKKDWAKFAGLYNGPAYKRHNYDSKLANAYERYAAQQKTPPDSGVEKVAV</sequence>
<evidence type="ECO:0000313" key="3">
    <source>
        <dbReference type="EMBL" id="DAF62780.1"/>
    </source>
</evidence>
<dbReference type="Gene3D" id="1.10.101.10">
    <property type="entry name" value="PGBD-like superfamily/PGBD"/>
    <property type="match status" value="1"/>
</dbReference>
<accession>A0A8S5THH9</accession>
<dbReference type="InterPro" id="IPR024408">
    <property type="entry name" value="Muramidase"/>
</dbReference>
<dbReference type="EMBL" id="BK032828">
    <property type="protein sequence ID" value="DAF62780.1"/>
    <property type="molecule type" value="Genomic_DNA"/>
</dbReference>
<dbReference type="InterPro" id="IPR036366">
    <property type="entry name" value="PGBDSf"/>
</dbReference>
<dbReference type="Pfam" id="PF01471">
    <property type="entry name" value="PG_binding_1"/>
    <property type="match status" value="1"/>
</dbReference>
<evidence type="ECO:0000259" key="1">
    <source>
        <dbReference type="Pfam" id="PF01471"/>
    </source>
</evidence>
<dbReference type="SUPFAM" id="SSF47090">
    <property type="entry name" value="PGBD-like"/>
    <property type="match status" value="1"/>
</dbReference>
<dbReference type="InterPro" id="IPR002477">
    <property type="entry name" value="Peptidoglycan-bd-like"/>
</dbReference>
<protein>
    <submittedName>
        <fullName evidence="3">Lysozyme family protein</fullName>
    </submittedName>
</protein>
<reference evidence="3" key="1">
    <citation type="journal article" date="2021" name="Proc. Natl. Acad. Sci. U.S.A.">
        <title>A Catalog of Tens of Thousands of Viruses from Human Metagenomes Reveals Hidden Associations with Chronic Diseases.</title>
        <authorList>
            <person name="Tisza M.J."/>
            <person name="Buck C.B."/>
        </authorList>
    </citation>
    <scope>NUCLEOTIDE SEQUENCE</scope>
    <source>
        <strain evidence="3">Ctiv53</strain>
    </source>
</reference>
<feature type="domain" description="Peptidoglycan binding-like" evidence="1">
    <location>
        <begin position="11"/>
        <end position="65"/>
    </location>
</feature>
<proteinExistence type="predicted"/>
<evidence type="ECO:0000259" key="2">
    <source>
        <dbReference type="Pfam" id="PF11860"/>
    </source>
</evidence>
<organism evidence="3">
    <name type="scientific">Myoviridae sp. ctiv53</name>
    <dbReference type="NCBI Taxonomy" id="2827703"/>
    <lineage>
        <taxon>Viruses</taxon>
        <taxon>Duplodnaviria</taxon>
        <taxon>Heunggongvirae</taxon>
        <taxon>Uroviricota</taxon>
        <taxon>Caudoviricetes</taxon>
    </lineage>
</organism>
<dbReference type="Pfam" id="PF11860">
    <property type="entry name" value="Muramidase"/>
    <property type="match status" value="1"/>
</dbReference>
<feature type="domain" description="N-acetylmuramidase" evidence="2">
    <location>
        <begin position="90"/>
        <end position="262"/>
    </location>
</feature>
<name>A0A8S5THH9_9CAUD</name>
<dbReference type="InterPro" id="IPR036365">
    <property type="entry name" value="PGBD-like_sf"/>
</dbReference>